<organism evidence="1 2">
    <name type="scientific">Melia azedarach</name>
    <name type="common">Chinaberry tree</name>
    <dbReference type="NCBI Taxonomy" id="155640"/>
    <lineage>
        <taxon>Eukaryota</taxon>
        <taxon>Viridiplantae</taxon>
        <taxon>Streptophyta</taxon>
        <taxon>Embryophyta</taxon>
        <taxon>Tracheophyta</taxon>
        <taxon>Spermatophyta</taxon>
        <taxon>Magnoliopsida</taxon>
        <taxon>eudicotyledons</taxon>
        <taxon>Gunneridae</taxon>
        <taxon>Pentapetalae</taxon>
        <taxon>rosids</taxon>
        <taxon>malvids</taxon>
        <taxon>Sapindales</taxon>
        <taxon>Meliaceae</taxon>
        <taxon>Melia</taxon>
    </lineage>
</organism>
<name>A0ACC1XYK3_MELAZ</name>
<sequence length="550" mass="59926">MQIKTLTHSFQGYSRSLILFNTTPPLSRFRSSFSPPSLRFFTSKTIRRGVKTSCVSPGQELVYGETGVDSFSLPESEEEREDEEGEEIETEVTREGLESQNIWNQMKEIVMFTGPATGLWICGPLMSLIDTAVIGQGSSIELAALGPGTVVCDYLAYAFMFLSIATSNMVATSLAKQDKNEAQHQISILLFVALACGFLMLLFTRFFGSWALTAFTGPKNAHLVPAANKYVQIRGFAWPAVLVGLVAQSASLGMKDSWGPLKALAVASAINGVGDVVLCSFWGYGIAGAAWATMVSQVVASYMMIQSLNKKGYNAFSFSAPSRDELLRILGLAGPVFVTMMAKVAFYSLITYFATSMGTNTVAAHQVMIQTYSMCTVWGEPLSQTAQSFMPELINGVDRHLVKARMLLKSLVIIGSTLGLVLGTIGTSVPWLFPNIFTPDPNVIREMHKVLIPCFLALVVTPGTHSLEGTLLAGRDLKFISLSMSGCFTLGALVLLFVRSSGYGLPGCWFALAGFQWARFLLSLWRLLSPDGILYSEDLSRYKMEKLKAA</sequence>
<keyword evidence="2" id="KW-1185">Reference proteome</keyword>
<evidence type="ECO:0000313" key="1">
    <source>
        <dbReference type="EMBL" id="KAJ4716601.1"/>
    </source>
</evidence>
<dbReference type="Proteomes" id="UP001164539">
    <property type="component" value="Chromosome 6"/>
</dbReference>
<gene>
    <name evidence="1" type="ORF">OWV82_011593</name>
</gene>
<proteinExistence type="predicted"/>
<dbReference type="EMBL" id="CM051399">
    <property type="protein sequence ID" value="KAJ4716601.1"/>
    <property type="molecule type" value="Genomic_DNA"/>
</dbReference>
<reference evidence="1 2" key="1">
    <citation type="journal article" date="2023" name="Science">
        <title>Complex scaffold remodeling in plant triterpene biosynthesis.</title>
        <authorList>
            <person name="De La Pena R."/>
            <person name="Hodgson H."/>
            <person name="Liu J.C."/>
            <person name="Stephenson M.J."/>
            <person name="Martin A.C."/>
            <person name="Owen C."/>
            <person name="Harkess A."/>
            <person name="Leebens-Mack J."/>
            <person name="Jimenez L.E."/>
            <person name="Osbourn A."/>
            <person name="Sattely E.S."/>
        </authorList>
    </citation>
    <scope>NUCLEOTIDE SEQUENCE [LARGE SCALE GENOMIC DNA]</scope>
    <source>
        <strain evidence="2">cv. JPN11</strain>
        <tissue evidence="1">Leaf</tissue>
    </source>
</reference>
<comment type="caution">
    <text evidence="1">The sequence shown here is derived from an EMBL/GenBank/DDBJ whole genome shotgun (WGS) entry which is preliminary data.</text>
</comment>
<evidence type="ECO:0000313" key="2">
    <source>
        <dbReference type="Proteomes" id="UP001164539"/>
    </source>
</evidence>
<accession>A0ACC1XYK3</accession>
<protein>
    <submittedName>
        <fullName evidence="1">Protein DETOXIFICATION</fullName>
    </submittedName>
</protein>